<dbReference type="SUPFAM" id="SSF88946">
    <property type="entry name" value="Sigma2 domain of RNA polymerase sigma factors"/>
    <property type="match status" value="1"/>
</dbReference>
<dbReference type="Gene3D" id="1.10.1740.10">
    <property type="match status" value="1"/>
</dbReference>
<reference evidence="2" key="1">
    <citation type="submission" date="2020-11" db="EMBL/GenBank/DDBJ databases">
        <title>Nocardioides sp. CBS4Y-1, whole genome shotgun sequence.</title>
        <authorList>
            <person name="Tuo L."/>
        </authorList>
    </citation>
    <scope>NUCLEOTIDE SEQUENCE</scope>
    <source>
        <strain evidence="2">CBS4Y-1</strain>
    </source>
</reference>
<evidence type="ECO:0000313" key="3">
    <source>
        <dbReference type="Proteomes" id="UP000656804"/>
    </source>
</evidence>
<accession>A0A930Y5S0</accession>
<organism evidence="2 3">
    <name type="scientific">Nocardioides acrostichi</name>
    <dbReference type="NCBI Taxonomy" id="2784339"/>
    <lineage>
        <taxon>Bacteria</taxon>
        <taxon>Bacillati</taxon>
        <taxon>Actinomycetota</taxon>
        <taxon>Actinomycetes</taxon>
        <taxon>Propionibacteriales</taxon>
        <taxon>Nocardioidaceae</taxon>
        <taxon>Nocardioides</taxon>
    </lineage>
</organism>
<gene>
    <name evidence="2" type="ORF">ISG29_00625</name>
</gene>
<dbReference type="GO" id="GO:0006352">
    <property type="term" value="P:DNA-templated transcription initiation"/>
    <property type="evidence" value="ECO:0007669"/>
    <property type="project" value="InterPro"/>
</dbReference>
<evidence type="ECO:0000313" key="2">
    <source>
        <dbReference type="EMBL" id="MBF4160176.1"/>
    </source>
</evidence>
<feature type="region of interest" description="Disordered" evidence="1">
    <location>
        <begin position="1"/>
        <end position="22"/>
    </location>
</feature>
<dbReference type="EMBL" id="JADIVZ010000001">
    <property type="protein sequence ID" value="MBF4160176.1"/>
    <property type="molecule type" value="Genomic_DNA"/>
</dbReference>
<protein>
    <submittedName>
        <fullName evidence="2">Sigma-70 family RNA polymerase sigma factor</fullName>
    </submittedName>
</protein>
<dbReference type="InterPro" id="IPR013324">
    <property type="entry name" value="RNA_pol_sigma_r3/r4-like"/>
</dbReference>
<name>A0A930Y5S0_9ACTN</name>
<dbReference type="InterPro" id="IPR036388">
    <property type="entry name" value="WH-like_DNA-bd_sf"/>
</dbReference>
<evidence type="ECO:0000256" key="1">
    <source>
        <dbReference type="SAM" id="MobiDB-lite"/>
    </source>
</evidence>
<dbReference type="Gene3D" id="1.10.10.10">
    <property type="entry name" value="Winged helix-like DNA-binding domain superfamily/Winged helix DNA-binding domain"/>
    <property type="match status" value="1"/>
</dbReference>
<dbReference type="InterPro" id="IPR013325">
    <property type="entry name" value="RNA_pol_sigma_r2"/>
</dbReference>
<dbReference type="InterPro" id="IPR014284">
    <property type="entry name" value="RNA_pol_sigma-70_dom"/>
</dbReference>
<proteinExistence type="predicted"/>
<dbReference type="SUPFAM" id="SSF88659">
    <property type="entry name" value="Sigma3 and sigma4 domains of RNA polymerase sigma factors"/>
    <property type="match status" value="1"/>
</dbReference>
<comment type="caution">
    <text evidence="2">The sequence shown here is derived from an EMBL/GenBank/DDBJ whole genome shotgun (WGS) entry which is preliminary data.</text>
</comment>
<dbReference type="Proteomes" id="UP000656804">
    <property type="component" value="Unassembled WGS sequence"/>
</dbReference>
<sequence length="222" mass="24466">MHDGADACRTTLPRVPDPDPESAAWVGGLTPGSPEHDATVARLLALLRRVTAAEAARRAGTNGLYGRELDDVAEQAADDACVSVLRRLPDFEGRSRFTTWACRFAILEVGQKIARHRWRRDGAALDPEAWEQMPARISTAPEQVAEARILVEAIRRVVATELTPRQRHVFEALFVSGVPIDVLALELGSTRNALYKAEYDVRAKLRKHLLAEGLVSEGEVTR</sequence>
<dbReference type="AlphaFoldDB" id="A0A930Y5S0"/>
<dbReference type="NCBIfam" id="TIGR02937">
    <property type="entry name" value="sigma70-ECF"/>
    <property type="match status" value="1"/>
</dbReference>
<keyword evidence="3" id="KW-1185">Reference proteome</keyword>
<dbReference type="GO" id="GO:0003700">
    <property type="term" value="F:DNA-binding transcription factor activity"/>
    <property type="evidence" value="ECO:0007669"/>
    <property type="project" value="InterPro"/>
</dbReference>